<evidence type="ECO:0000313" key="3">
    <source>
        <dbReference type="Proteomes" id="UP000712281"/>
    </source>
</evidence>
<reference evidence="2" key="1">
    <citation type="submission" date="2019-12" db="EMBL/GenBank/DDBJ databases">
        <title>Genome sequencing and annotation of Brassica cretica.</title>
        <authorList>
            <person name="Studholme D.J."/>
            <person name="Sarris P.F."/>
        </authorList>
    </citation>
    <scope>NUCLEOTIDE SEQUENCE</scope>
    <source>
        <strain evidence="2">PFS-001/15</strain>
        <tissue evidence="2">Leaf</tissue>
    </source>
</reference>
<evidence type="ECO:0000256" key="1">
    <source>
        <dbReference type="SAM" id="MobiDB-lite"/>
    </source>
</evidence>
<sequence>MTGSPSFKGIESSESSENWHELSNTREKGSLRKPITPSEVSSAVFTPASRPASTHQYICSSSGNIRAPGSTTSKTPSEAQSFSISDKKPAVQ</sequence>
<feature type="region of interest" description="Disordered" evidence="1">
    <location>
        <begin position="1"/>
        <end position="92"/>
    </location>
</feature>
<comment type="caution">
    <text evidence="2">The sequence shown here is derived from an EMBL/GenBank/DDBJ whole genome shotgun (WGS) entry which is preliminary data.</text>
</comment>
<organism evidence="2 3">
    <name type="scientific">Brassica cretica</name>
    <name type="common">Mustard</name>
    <dbReference type="NCBI Taxonomy" id="69181"/>
    <lineage>
        <taxon>Eukaryota</taxon>
        <taxon>Viridiplantae</taxon>
        <taxon>Streptophyta</taxon>
        <taxon>Embryophyta</taxon>
        <taxon>Tracheophyta</taxon>
        <taxon>Spermatophyta</taxon>
        <taxon>Magnoliopsida</taxon>
        <taxon>eudicotyledons</taxon>
        <taxon>Gunneridae</taxon>
        <taxon>Pentapetalae</taxon>
        <taxon>rosids</taxon>
        <taxon>malvids</taxon>
        <taxon>Brassicales</taxon>
        <taxon>Brassicaceae</taxon>
        <taxon>Brassiceae</taxon>
        <taxon>Brassica</taxon>
    </lineage>
</organism>
<evidence type="ECO:0000313" key="2">
    <source>
        <dbReference type="EMBL" id="KAF2557102.1"/>
    </source>
</evidence>
<gene>
    <name evidence="2" type="ORF">F2Q68_00015103</name>
</gene>
<protein>
    <submittedName>
        <fullName evidence="2">Uncharacterized protein</fullName>
    </submittedName>
</protein>
<feature type="compositionally biased region" description="Basic and acidic residues" evidence="1">
    <location>
        <begin position="17"/>
        <end position="30"/>
    </location>
</feature>
<dbReference type="Proteomes" id="UP000712281">
    <property type="component" value="Unassembled WGS sequence"/>
</dbReference>
<dbReference type="AlphaFoldDB" id="A0A8S9HL27"/>
<accession>A0A8S9HL27</accession>
<name>A0A8S9HL27_BRACR</name>
<proteinExistence type="predicted"/>
<dbReference type="EMBL" id="QGKW02001940">
    <property type="protein sequence ID" value="KAF2557102.1"/>
    <property type="molecule type" value="Genomic_DNA"/>
</dbReference>
<feature type="compositionally biased region" description="Polar residues" evidence="1">
    <location>
        <begin position="51"/>
        <end position="84"/>
    </location>
</feature>